<comment type="caution">
    <text evidence="1">The sequence shown here is derived from an EMBL/GenBank/DDBJ whole genome shotgun (WGS) entry which is preliminary data.</text>
</comment>
<name>A0ABP0JXT4_9DINO</name>
<evidence type="ECO:0000313" key="2">
    <source>
        <dbReference type="Proteomes" id="UP001642484"/>
    </source>
</evidence>
<keyword evidence="2" id="KW-1185">Reference proteome</keyword>
<reference evidence="1 2" key="1">
    <citation type="submission" date="2024-02" db="EMBL/GenBank/DDBJ databases">
        <authorList>
            <person name="Chen Y."/>
            <person name="Shah S."/>
            <person name="Dougan E. K."/>
            <person name="Thang M."/>
            <person name="Chan C."/>
        </authorList>
    </citation>
    <scope>NUCLEOTIDE SEQUENCE [LARGE SCALE GENOMIC DNA]</scope>
</reference>
<sequence length="81" mass="9395">MLLPNQALRNLIQEHLSSWSLEQLDELQRRRQREQRRLHDANGSDAVSAVPRFASNFCISTQVMQDSHPAFLLLALSRRLL</sequence>
<gene>
    <name evidence="1" type="ORF">CCMP2556_LOCUS13614</name>
</gene>
<proteinExistence type="predicted"/>
<protein>
    <submittedName>
        <fullName evidence="1">Uncharacterized protein</fullName>
    </submittedName>
</protein>
<organism evidence="1 2">
    <name type="scientific">Durusdinium trenchii</name>
    <dbReference type="NCBI Taxonomy" id="1381693"/>
    <lineage>
        <taxon>Eukaryota</taxon>
        <taxon>Sar</taxon>
        <taxon>Alveolata</taxon>
        <taxon>Dinophyceae</taxon>
        <taxon>Suessiales</taxon>
        <taxon>Symbiodiniaceae</taxon>
        <taxon>Durusdinium</taxon>
    </lineage>
</organism>
<accession>A0ABP0JXT4</accession>
<dbReference type="EMBL" id="CAXAMN010006814">
    <property type="protein sequence ID" value="CAK9019306.1"/>
    <property type="molecule type" value="Genomic_DNA"/>
</dbReference>
<evidence type="ECO:0000313" key="1">
    <source>
        <dbReference type="EMBL" id="CAK9019306.1"/>
    </source>
</evidence>
<dbReference type="Proteomes" id="UP001642484">
    <property type="component" value="Unassembled WGS sequence"/>
</dbReference>